<protein>
    <recommendedName>
        <fullName evidence="3">NACHT domain-containing protein</fullName>
    </recommendedName>
</protein>
<dbReference type="InterPro" id="IPR035994">
    <property type="entry name" value="Nucleoside_phosphorylase_sf"/>
</dbReference>
<feature type="non-terminal residue" evidence="4">
    <location>
        <position position="1"/>
    </location>
</feature>
<dbReference type="PANTHER" id="PTHR46082">
    <property type="entry name" value="ATP/GTP-BINDING PROTEIN-RELATED"/>
    <property type="match status" value="1"/>
</dbReference>
<evidence type="ECO:0000313" key="5">
    <source>
        <dbReference type="Proteomes" id="UP000716446"/>
    </source>
</evidence>
<feature type="domain" description="NACHT" evidence="3">
    <location>
        <begin position="395"/>
        <end position="535"/>
    </location>
</feature>
<dbReference type="Pfam" id="PF24883">
    <property type="entry name" value="NPHP3_N"/>
    <property type="match status" value="1"/>
</dbReference>
<dbReference type="Gene3D" id="3.40.50.1580">
    <property type="entry name" value="Nucleoside phosphorylase domain"/>
    <property type="match status" value="1"/>
</dbReference>
<keyword evidence="5" id="KW-1185">Reference proteome</keyword>
<dbReference type="InterPro" id="IPR053137">
    <property type="entry name" value="NLR-like"/>
</dbReference>
<dbReference type="Gene3D" id="3.40.50.300">
    <property type="entry name" value="P-loop containing nucleotide triphosphate hydrolases"/>
    <property type="match status" value="1"/>
</dbReference>
<accession>A0A9N8JK64</accession>
<dbReference type="PROSITE" id="PS50837">
    <property type="entry name" value="NACHT"/>
    <property type="match status" value="1"/>
</dbReference>
<evidence type="ECO:0000256" key="1">
    <source>
        <dbReference type="ARBA" id="ARBA00022737"/>
    </source>
</evidence>
<evidence type="ECO:0000256" key="2">
    <source>
        <dbReference type="SAM" id="SignalP"/>
    </source>
</evidence>
<reference evidence="4" key="1">
    <citation type="submission" date="2020-06" db="EMBL/GenBank/DDBJ databases">
        <authorList>
            <person name="Onetto C."/>
        </authorList>
    </citation>
    <scope>NUCLEOTIDE SEQUENCE</scope>
</reference>
<dbReference type="PANTHER" id="PTHR46082:SF11">
    <property type="entry name" value="AAA+ ATPASE DOMAIN-CONTAINING PROTEIN-RELATED"/>
    <property type="match status" value="1"/>
</dbReference>
<organism evidence="4 5">
    <name type="scientific">Aureobasidium vineae</name>
    <dbReference type="NCBI Taxonomy" id="2773715"/>
    <lineage>
        <taxon>Eukaryota</taxon>
        <taxon>Fungi</taxon>
        <taxon>Dikarya</taxon>
        <taxon>Ascomycota</taxon>
        <taxon>Pezizomycotina</taxon>
        <taxon>Dothideomycetes</taxon>
        <taxon>Dothideomycetidae</taxon>
        <taxon>Dothideales</taxon>
        <taxon>Saccotheciaceae</taxon>
        <taxon>Aureobasidium</taxon>
    </lineage>
</organism>
<keyword evidence="2" id="KW-0732">Signal</keyword>
<dbReference type="GO" id="GO:0003824">
    <property type="term" value="F:catalytic activity"/>
    <property type="evidence" value="ECO:0007669"/>
    <property type="project" value="InterPro"/>
</dbReference>
<dbReference type="AlphaFoldDB" id="A0A9N8JK64"/>
<proteinExistence type="predicted"/>
<gene>
    <name evidence="4" type="ORF">AWRI4619_LOCUS4750</name>
</gene>
<keyword evidence="1" id="KW-0677">Repeat</keyword>
<dbReference type="InterPro" id="IPR056884">
    <property type="entry name" value="NPHP3-like_N"/>
</dbReference>
<feature type="non-terminal residue" evidence="4">
    <location>
        <position position="744"/>
    </location>
</feature>
<dbReference type="InterPro" id="IPR027417">
    <property type="entry name" value="P-loop_NTPase"/>
</dbReference>
<dbReference type="InterPro" id="IPR007111">
    <property type="entry name" value="NACHT_NTPase"/>
</dbReference>
<dbReference type="EMBL" id="CAIJEN010000006">
    <property type="protein sequence ID" value="CAD0087632.1"/>
    <property type="molecule type" value="Genomic_DNA"/>
</dbReference>
<dbReference type="SUPFAM" id="SSF53167">
    <property type="entry name" value="Purine and uridine phosphorylases"/>
    <property type="match status" value="1"/>
</dbReference>
<name>A0A9N8JK64_9PEZI</name>
<dbReference type="SUPFAM" id="SSF52540">
    <property type="entry name" value="P-loop containing nucleoside triphosphate hydrolases"/>
    <property type="match status" value="1"/>
</dbReference>
<evidence type="ECO:0000313" key="4">
    <source>
        <dbReference type="EMBL" id="CAD0087632.1"/>
    </source>
</evidence>
<sequence length="744" mass="83446">PSDYTVLWICALTIEYVAAQTFLDQEDPRPEAGTISISDTNAYTLGRIAGHRVVLAVLPKGEYGVGSAASVITHILRSFHNIRIGLMVGIGGGAPTKANDIRLGDVVVSSPKDGHGGVYHYDFGKEFQELGYKQTGFLDQPPTVVRNAVSALEARHTLKGHYINQNIENALMKNSRLRKRGYACPGPEQDWLYKADIVHPTPEESCADCCGNDVTKLIIRRPRDDEDDNPAIHYGLIGSGNKVIKDATLRDKLARERGVICFEMEAAGIMNRFPCLIVRGICDYCDSHKNKEWQGYAAMTAAAYTKELLMEIPCNAIEKEERLAVAIERRDDVHTVATSLESIKTSNQSNAVIRWLKAADPSVNFNRAIQAHHPGTGEWFLGSDAFQEWKEHPNSFLWIHGLSGCGKTVLSAAIVRRLLEEQHPPTIYFYFDFSDTSKQHFEDMLRSLLSQLYYELPIAPSIIQECYSFHRQGNRQIGLQQLEDTLRSILEQSPGVRVVLDALDEAQSASEIVQWFRSPHSSEALNVRLLVTSRSQVVSWSHSGNVIPIQRDKISNDIKSYARARLHSEEFKNWKTQQTLRDEVEVTIGNGAGGMFRWAALQLDTLKRCHNRPAIEKALRDLPITLDDTYARTMTLISASPHCREITLILQMLVWSNQHLTLEACNDAISVQPGKSPGFSTKDRFFVLSDVINICSGFVATTVWSSSGNREIQHLRLTHASVKDYLSSEKIIKPLQWCFREEVA</sequence>
<evidence type="ECO:0000259" key="3">
    <source>
        <dbReference type="PROSITE" id="PS50837"/>
    </source>
</evidence>
<dbReference type="Proteomes" id="UP000716446">
    <property type="component" value="Unassembled WGS sequence"/>
</dbReference>
<feature type="chain" id="PRO_5040105527" description="NACHT domain-containing protein" evidence="2">
    <location>
        <begin position="20"/>
        <end position="744"/>
    </location>
</feature>
<feature type="signal peptide" evidence="2">
    <location>
        <begin position="1"/>
        <end position="19"/>
    </location>
</feature>
<dbReference type="GO" id="GO:0009116">
    <property type="term" value="P:nucleoside metabolic process"/>
    <property type="evidence" value="ECO:0007669"/>
    <property type="project" value="InterPro"/>
</dbReference>
<comment type="caution">
    <text evidence="4">The sequence shown here is derived from an EMBL/GenBank/DDBJ whole genome shotgun (WGS) entry which is preliminary data.</text>
</comment>